<reference evidence="1 2" key="1">
    <citation type="submission" date="2021-03" db="EMBL/GenBank/DDBJ databases">
        <authorList>
            <person name="King G.J."/>
            <person name="Bancroft I."/>
            <person name="Baten A."/>
            <person name="Bloomfield J."/>
            <person name="Borpatragohain P."/>
            <person name="He Z."/>
            <person name="Irish N."/>
            <person name="Irwin J."/>
            <person name="Liu K."/>
            <person name="Mauleon R.P."/>
            <person name="Moore J."/>
            <person name="Morris R."/>
            <person name="Ostergaard L."/>
            <person name="Wang B."/>
            <person name="Wells R."/>
        </authorList>
    </citation>
    <scope>NUCLEOTIDE SEQUENCE [LARGE SCALE GENOMIC DNA]</scope>
    <source>
        <strain evidence="1">R-o-18</strain>
        <tissue evidence="1">Leaf</tissue>
    </source>
</reference>
<organism evidence="1 2">
    <name type="scientific">Brassica rapa subsp. trilocularis</name>
    <dbReference type="NCBI Taxonomy" id="1813537"/>
    <lineage>
        <taxon>Eukaryota</taxon>
        <taxon>Viridiplantae</taxon>
        <taxon>Streptophyta</taxon>
        <taxon>Embryophyta</taxon>
        <taxon>Tracheophyta</taxon>
        <taxon>Spermatophyta</taxon>
        <taxon>Magnoliopsida</taxon>
        <taxon>eudicotyledons</taxon>
        <taxon>Gunneridae</taxon>
        <taxon>Pentapetalae</taxon>
        <taxon>rosids</taxon>
        <taxon>malvids</taxon>
        <taxon>Brassicales</taxon>
        <taxon>Brassicaceae</taxon>
        <taxon>Brassiceae</taxon>
        <taxon>Brassica</taxon>
    </lineage>
</organism>
<dbReference type="EMBL" id="JADBGQ010000009">
    <property type="protein sequence ID" value="KAG5377921.1"/>
    <property type="molecule type" value="Genomic_DNA"/>
</dbReference>
<gene>
    <name evidence="1" type="primary">A07p004590.1_BraROA</name>
    <name evidence="1" type="ORF">IGI04_025763</name>
</gene>
<comment type="caution">
    <text evidence="1">The sequence shown here is derived from an EMBL/GenBank/DDBJ whole genome shotgun (WGS) entry which is preliminary data.</text>
</comment>
<accession>A0ABQ7KWM2</accession>
<dbReference type="Proteomes" id="UP000823674">
    <property type="component" value="Chromosome A07"/>
</dbReference>
<evidence type="ECO:0000313" key="1">
    <source>
        <dbReference type="EMBL" id="KAG5377921.1"/>
    </source>
</evidence>
<proteinExistence type="predicted"/>
<evidence type="ECO:0000313" key="2">
    <source>
        <dbReference type="Proteomes" id="UP000823674"/>
    </source>
</evidence>
<sequence length="75" mass="8843">MKSESDFGRLLRRLLEDSRKTFERLLGSLLIPGPVLKTLLLMYFMLEDFPRSLWEVFCPKCYKEMMSSGIQAYLC</sequence>
<name>A0ABQ7KWM2_BRACM</name>
<keyword evidence="2" id="KW-1185">Reference proteome</keyword>
<protein>
    <submittedName>
        <fullName evidence="1">Uncharacterized protein</fullName>
    </submittedName>
</protein>